<dbReference type="AlphaFoldDB" id="A0A2Z3YT27"/>
<dbReference type="EMBL" id="CP024988">
    <property type="protein sequence ID" value="AWT26350.1"/>
    <property type="molecule type" value="Genomic_DNA"/>
</dbReference>
<dbReference type="OrthoDB" id="9768793at2"/>
<name>A0A2Z3YT27_9CORY</name>
<keyword evidence="4" id="KW-1185">Reference proteome</keyword>
<evidence type="ECO:0000313" key="4">
    <source>
        <dbReference type="Proteomes" id="UP000247696"/>
    </source>
</evidence>
<dbReference type="InterPro" id="IPR023210">
    <property type="entry name" value="NADP_OxRdtase_dom"/>
</dbReference>
<dbReference type="InterPro" id="IPR036812">
    <property type="entry name" value="NAD(P)_OxRdtase_dom_sf"/>
</dbReference>
<feature type="domain" description="NADP-dependent oxidoreductase" evidence="2">
    <location>
        <begin position="16"/>
        <end position="195"/>
    </location>
</feature>
<accession>A0A2Z3YT27</accession>
<dbReference type="EC" id="1.1.1.-" evidence="3"/>
<dbReference type="Gene3D" id="3.20.20.100">
    <property type="entry name" value="NADP-dependent oxidoreductase domain"/>
    <property type="match status" value="1"/>
</dbReference>
<dbReference type="GO" id="GO:0016491">
    <property type="term" value="F:oxidoreductase activity"/>
    <property type="evidence" value="ECO:0007669"/>
    <property type="project" value="UniProtKB-KW"/>
</dbReference>
<reference evidence="4" key="1">
    <citation type="submission" date="2017-11" db="EMBL/GenBank/DDBJ databases">
        <title>Otitis media/interna in a cat caused by the recently described species Corynebacterium provencense.</title>
        <authorList>
            <person name="Kittl S."/>
            <person name="Brodard I."/>
            <person name="Rychener L."/>
            <person name="Jores J."/>
            <person name="Roosje P."/>
            <person name="Gobeli Brawand S."/>
        </authorList>
    </citation>
    <scope>NUCLEOTIDE SEQUENCE [LARGE SCALE GENOMIC DNA]</scope>
    <source>
        <strain evidence="4">17KM38</strain>
    </source>
</reference>
<gene>
    <name evidence="3" type="primary">yhdN_4</name>
    <name evidence="3" type="ORF">Csp1_15650</name>
</gene>
<dbReference type="Pfam" id="PF00248">
    <property type="entry name" value="Aldo_ket_red"/>
    <property type="match status" value="2"/>
</dbReference>
<proteinExistence type="predicted"/>
<dbReference type="Proteomes" id="UP000247696">
    <property type="component" value="Chromosome"/>
</dbReference>
<protein>
    <submittedName>
        <fullName evidence="3">General stress protein 69</fullName>
        <ecNumber evidence="3">1.1.1.-</ecNumber>
    </submittedName>
</protein>
<sequence length="352" mass="37295">MPGARELGSTGRAVGPIGLGCMGMSWGYAESARDDRQSVQVIRDAVEAGAELIDTALVYGDGHNERLVGEALGTTGRAGDGPLRDRVVLATKGGLVVDDLATKSMHRDGRPASLTSQADASLTRLEVDHIDLYYLHRVDPAVPVEESWAALADLVTAGKIRWLGLSEVTIDQAEAVHRIHPVTAVQSELSLWTRDALGETQTADGGAGLDDAVAGAGTGTDAGGNMLAWTRDRGASFVPFAPLGRGYLTGTLAPGEFEETDFRAANSRFTAEAFRRNRAITDAVAEIAQRQDATPAQVSLAWLLGLSDNIIPIPGTRSGRHLRENLAASDLVLSGEERQALDELPTAFGTRY</sequence>
<dbReference type="SUPFAM" id="SSF51430">
    <property type="entry name" value="NAD(P)-linked oxidoreductase"/>
    <property type="match status" value="1"/>
</dbReference>
<organism evidence="3 4">
    <name type="scientific">Corynebacterium provencense</name>
    <dbReference type="NCBI Taxonomy" id="1737425"/>
    <lineage>
        <taxon>Bacteria</taxon>
        <taxon>Bacillati</taxon>
        <taxon>Actinomycetota</taxon>
        <taxon>Actinomycetes</taxon>
        <taxon>Mycobacteriales</taxon>
        <taxon>Corynebacteriaceae</taxon>
        <taxon>Corynebacterium</taxon>
    </lineage>
</organism>
<dbReference type="GO" id="GO:0005737">
    <property type="term" value="C:cytoplasm"/>
    <property type="evidence" value="ECO:0007669"/>
    <property type="project" value="TreeGrafter"/>
</dbReference>
<evidence type="ECO:0000313" key="3">
    <source>
        <dbReference type="EMBL" id="AWT26350.1"/>
    </source>
</evidence>
<evidence type="ECO:0000256" key="1">
    <source>
        <dbReference type="ARBA" id="ARBA00023002"/>
    </source>
</evidence>
<feature type="domain" description="NADP-dependent oxidoreductase" evidence="2">
    <location>
        <begin position="226"/>
        <end position="344"/>
    </location>
</feature>
<dbReference type="PANTHER" id="PTHR43625">
    <property type="entry name" value="AFLATOXIN B1 ALDEHYDE REDUCTASE"/>
    <property type="match status" value="1"/>
</dbReference>
<dbReference type="InterPro" id="IPR050791">
    <property type="entry name" value="Aldo-Keto_reductase"/>
</dbReference>
<dbReference type="RefSeq" id="WP_110481495.1">
    <property type="nucleotide sequence ID" value="NZ_CP024988.1"/>
</dbReference>
<dbReference type="PANTHER" id="PTHR43625:SF40">
    <property type="entry name" value="ALDO-KETO REDUCTASE YAKC [NADP(+)]"/>
    <property type="match status" value="1"/>
</dbReference>
<keyword evidence="1 3" id="KW-0560">Oxidoreductase</keyword>
<dbReference type="KEGG" id="cpre:Csp1_15650"/>
<evidence type="ECO:0000259" key="2">
    <source>
        <dbReference type="Pfam" id="PF00248"/>
    </source>
</evidence>